<proteinExistence type="inferred from homology"/>
<keyword evidence="7" id="KW-0472">Membrane</keyword>
<dbReference type="InterPro" id="IPR003439">
    <property type="entry name" value="ABC_transporter-like_ATP-bd"/>
</dbReference>
<dbReference type="EMBL" id="QVLX01000003">
    <property type="protein sequence ID" value="RGE87927.1"/>
    <property type="molecule type" value="Genomic_DNA"/>
</dbReference>
<feature type="domain" description="ABC transporter" evidence="8">
    <location>
        <begin position="6"/>
        <end position="258"/>
    </location>
</feature>
<dbReference type="Pfam" id="PF00005">
    <property type="entry name" value="ABC_tran"/>
    <property type="match status" value="1"/>
</dbReference>
<keyword evidence="3" id="KW-0813">Transport</keyword>
<comment type="caution">
    <text evidence="9">The sequence shown here is derived from an EMBL/GenBank/DDBJ whole genome shotgun (WGS) entry which is preliminary data.</text>
</comment>
<dbReference type="Pfam" id="PF08352">
    <property type="entry name" value="oligo_HPY"/>
    <property type="match status" value="1"/>
</dbReference>
<comment type="subcellular location">
    <subcellularLocation>
        <location evidence="1">Cell membrane</location>
        <topology evidence="1">Peripheral membrane protein</topology>
    </subcellularLocation>
</comment>
<evidence type="ECO:0000256" key="6">
    <source>
        <dbReference type="ARBA" id="ARBA00022840"/>
    </source>
</evidence>
<keyword evidence="5" id="KW-0547">Nucleotide-binding</keyword>
<name>A0A3E3K3B3_9FIRM</name>
<evidence type="ECO:0000256" key="3">
    <source>
        <dbReference type="ARBA" id="ARBA00022448"/>
    </source>
</evidence>
<dbReference type="PROSITE" id="PS00211">
    <property type="entry name" value="ABC_TRANSPORTER_1"/>
    <property type="match status" value="1"/>
</dbReference>
<dbReference type="RefSeq" id="WP_048620593.1">
    <property type="nucleotide sequence ID" value="NZ_BAABYU010000001.1"/>
</dbReference>
<dbReference type="InterPro" id="IPR017871">
    <property type="entry name" value="ABC_transporter-like_CS"/>
</dbReference>
<dbReference type="GeneID" id="97191629"/>
<reference evidence="9 10" key="1">
    <citation type="submission" date="2018-08" db="EMBL/GenBank/DDBJ databases">
        <title>A genome reference for cultivated species of the human gut microbiota.</title>
        <authorList>
            <person name="Zou Y."/>
            <person name="Xue W."/>
            <person name="Luo G."/>
        </authorList>
    </citation>
    <scope>NUCLEOTIDE SEQUENCE [LARGE SCALE GENOMIC DNA]</scope>
    <source>
        <strain evidence="9 10">AF37-2AT</strain>
    </source>
</reference>
<dbReference type="SUPFAM" id="SSF52540">
    <property type="entry name" value="P-loop containing nucleoside triphosphate hydrolases"/>
    <property type="match status" value="1"/>
</dbReference>
<dbReference type="AlphaFoldDB" id="A0A3E3K3B3"/>
<dbReference type="FunFam" id="3.40.50.300:FF:000016">
    <property type="entry name" value="Oligopeptide ABC transporter ATP-binding component"/>
    <property type="match status" value="1"/>
</dbReference>
<gene>
    <name evidence="9" type="ORF">DW016_07405</name>
</gene>
<dbReference type="InterPro" id="IPR003593">
    <property type="entry name" value="AAA+_ATPase"/>
</dbReference>
<evidence type="ECO:0000256" key="1">
    <source>
        <dbReference type="ARBA" id="ARBA00004202"/>
    </source>
</evidence>
<dbReference type="InterPro" id="IPR013563">
    <property type="entry name" value="Oligopep_ABC_C"/>
</dbReference>
<dbReference type="InterPro" id="IPR050388">
    <property type="entry name" value="ABC_Ni/Peptide_Import"/>
</dbReference>
<dbReference type="PANTHER" id="PTHR43297:SF2">
    <property type="entry name" value="DIPEPTIDE TRANSPORT ATP-BINDING PROTEIN DPPD"/>
    <property type="match status" value="1"/>
</dbReference>
<accession>A0A3E3K3B3</accession>
<protein>
    <submittedName>
        <fullName evidence="9">ABC transporter ATP-binding protein</fullName>
    </submittedName>
</protein>
<dbReference type="SMART" id="SM00382">
    <property type="entry name" value="AAA"/>
    <property type="match status" value="1"/>
</dbReference>
<evidence type="ECO:0000313" key="10">
    <source>
        <dbReference type="Proteomes" id="UP000261080"/>
    </source>
</evidence>
<evidence type="ECO:0000256" key="5">
    <source>
        <dbReference type="ARBA" id="ARBA00022741"/>
    </source>
</evidence>
<dbReference type="PANTHER" id="PTHR43297">
    <property type="entry name" value="OLIGOPEPTIDE TRANSPORT ATP-BINDING PROTEIN APPD"/>
    <property type="match status" value="1"/>
</dbReference>
<dbReference type="InterPro" id="IPR027417">
    <property type="entry name" value="P-loop_NTPase"/>
</dbReference>
<dbReference type="GO" id="GO:0015833">
    <property type="term" value="P:peptide transport"/>
    <property type="evidence" value="ECO:0007669"/>
    <property type="project" value="InterPro"/>
</dbReference>
<keyword evidence="6 9" id="KW-0067">ATP-binding</keyword>
<dbReference type="GO" id="GO:0005886">
    <property type="term" value="C:plasma membrane"/>
    <property type="evidence" value="ECO:0007669"/>
    <property type="project" value="UniProtKB-SubCell"/>
</dbReference>
<dbReference type="CDD" id="cd03257">
    <property type="entry name" value="ABC_NikE_OppD_transporters"/>
    <property type="match status" value="1"/>
</dbReference>
<evidence type="ECO:0000256" key="2">
    <source>
        <dbReference type="ARBA" id="ARBA00005417"/>
    </source>
</evidence>
<comment type="similarity">
    <text evidence="2">Belongs to the ABC transporter superfamily.</text>
</comment>
<dbReference type="Gene3D" id="3.40.50.300">
    <property type="entry name" value="P-loop containing nucleotide triphosphate hydrolases"/>
    <property type="match status" value="1"/>
</dbReference>
<evidence type="ECO:0000313" key="9">
    <source>
        <dbReference type="EMBL" id="RGE87927.1"/>
    </source>
</evidence>
<dbReference type="Proteomes" id="UP000261080">
    <property type="component" value="Unassembled WGS sequence"/>
</dbReference>
<sequence>MSEHLLEVKNLKVSFHTYAGEVQAVRGVSFKVNPGECMAIVGESGSGKTVTSKAVLGLIATPPGEIKKESEILFEGKDILKFTEKEWRAFRGKEAAMIFQDPMTSLNPTMKVGKQIMESIILHNKVSKSEAREQAIELLRKVNIPNPEDRLNQYPYEFSGGMRQRVVIAIALACNPKLMIADEPTTALDVTIQAQIMKLLKEIQQKNNTAVVLITHDLGVVAGMAEYITVMYAGCIVEQGTVEEIFASPCHPYTHALLKAVPNMENENKSELQIIPGTPPDLVMPPKGCGFASRCKYCMGICKEKAPDFTQVSESHKAACWLHHPMAKKVLGVEEIKEVFQDE</sequence>
<organism evidence="9 10">
    <name type="scientific">Sellimonas intestinalis</name>
    <dbReference type="NCBI Taxonomy" id="1653434"/>
    <lineage>
        <taxon>Bacteria</taxon>
        <taxon>Bacillati</taxon>
        <taxon>Bacillota</taxon>
        <taxon>Clostridia</taxon>
        <taxon>Lachnospirales</taxon>
        <taxon>Lachnospiraceae</taxon>
        <taxon>Sellimonas</taxon>
    </lineage>
</organism>
<keyword evidence="4" id="KW-1003">Cell membrane</keyword>
<evidence type="ECO:0000256" key="7">
    <source>
        <dbReference type="ARBA" id="ARBA00023136"/>
    </source>
</evidence>
<dbReference type="NCBIfam" id="TIGR01727">
    <property type="entry name" value="oligo_HPY"/>
    <property type="match status" value="1"/>
</dbReference>
<dbReference type="OrthoDB" id="9806285at2"/>
<keyword evidence="10" id="KW-1185">Reference proteome</keyword>
<evidence type="ECO:0000259" key="8">
    <source>
        <dbReference type="PROSITE" id="PS50893"/>
    </source>
</evidence>
<dbReference type="PROSITE" id="PS50893">
    <property type="entry name" value="ABC_TRANSPORTER_2"/>
    <property type="match status" value="1"/>
</dbReference>
<dbReference type="GO" id="GO:0016887">
    <property type="term" value="F:ATP hydrolysis activity"/>
    <property type="evidence" value="ECO:0007669"/>
    <property type="project" value="InterPro"/>
</dbReference>
<evidence type="ECO:0000256" key="4">
    <source>
        <dbReference type="ARBA" id="ARBA00022475"/>
    </source>
</evidence>
<dbReference type="GO" id="GO:0005524">
    <property type="term" value="F:ATP binding"/>
    <property type="evidence" value="ECO:0007669"/>
    <property type="project" value="UniProtKB-KW"/>
</dbReference>